<gene>
    <name evidence="6" type="primary">PLEST010155</name>
    <name evidence="6" type="ORF">PLESTB_001196800</name>
</gene>
<sequence>MMSLQASYRALVPRAAAWPSAYCPAVAHSRRRLLATRRSRAPRGTPATRAAPPRAESPGTASTYGLFVCSGSPAMAEALSHSGVDWLCLDTQHGAVGYAELAGLLQATASGRAQTIVRVGGPTDRFGIQQALDQGAGGIMVPLVNSVEEAREAVSYCRFPPEGQRSLVAPSRAILLQEGIGGGAAGRYLRAANRRVQVWLQVESVQCLEALDSVLGSVPGIDCMFLGPADMAVSMGLLGGCGDGAGVGGAGAAAADDDDGAGAGAGADATGGRYTDLAAALAGPEMARVHEAVLQACERHGVAAGCFCVGAARARELAALGYRVVGFDVDVNMVINAAAAAVGQLKLK</sequence>
<dbReference type="GO" id="GO:0016832">
    <property type="term" value="F:aldehyde-lyase activity"/>
    <property type="evidence" value="ECO:0007669"/>
    <property type="project" value="TreeGrafter"/>
</dbReference>
<keyword evidence="2" id="KW-0479">Metal-binding</keyword>
<dbReference type="PANTHER" id="PTHR30502">
    <property type="entry name" value="2-KETO-3-DEOXY-L-RHAMNONATE ALDOLASE"/>
    <property type="match status" value="1"/>
</dbReference>
<dbReference type="AlphaFoldDB" id="A0A9W6BS14"/>
<comment type="similarity">
    <text evidence="1">Belongs to the HpcH/HpaI aldolase family.</text>
</comment>
<dbReference type="InterPro" id="IPR005000">
    <property type="entry name" value="Aldolase/citrate-lyase_domain"/>
</dbReference>
<evidence type="ECO:0000259" key="5">
    <source>
        <dbReference type="Pfam" id="PF03328"/>
    </source>
</evidence>
<feature type="compositionally biased region" description="Low complexity" evidence="4">
    <location>
        <begin position="42"/>
        <end position="54"/>
    </location>
</feature>
<dbReference type="Proteomes" id="UP001165080">
    <property type="component" value="Unassembled WGS sequence"/>
</dbReference>
<reference evidence="6 7" key="1">
    <citation type="journal article" date="2023" name="Commun. Biol.">
        <title>Reorganization of the ancestral sex-determining regions during the evolution of trioecy in Pleodorina starrii.</title>
        <authorList>
            <person name="Takahashi K."/>
            <person name="Suzuki S."/>
            <person name="Kawai-Toyooka H."/>
            <person name="Yamamoto K."/>
            <person name="Hamaji T."/>
            <person name="Ootsuki R."/>
            <person name="Yamaguchi H."/>
            <person name="Kawachi M."/>
            <person name="Higashiyama T."/>
            <person name="Nozaki H."/>
        </authorList>
    </citation>
    <scope>NUCLEOTIDE SEQUENCE [LARGE SCALE GENOMIC DNA]</scope>
    <source>
        <strain evidence="6 7">NIES-4479</strain>
    </source>
</reference>
<dbReference type="GO" id="GO:0005737">
    <property type="term" value="C:cytoplasm"/>
    <property type="evidence" value="ECO:0007669"/>
    <property type="project" value="TreeGrafter"/>
</dbReference>
<feature type="domain" description="HpcH/HpaI aldolase/citrate lyase" evidence="5">
    <location>
        <begin position="64"/>
        <end position="238"/>
    </location>
</feature>
<feature type="region of interest" description="Disordered" evidence="4">
    <location>
        <begin position="35"/>
        <end position="59"/>
    </location>
</feature>
<evidence type="ECO:0000256" key="1">
    <source>
        <dbReference type="ARBA" id="ARBA00005568"/>
    </source>
</evidence>
<dbReference type="SUPFAM" id="SSF51621">
    <property type="entry name" value="Phosphoenolpyruvate/pyruvate domain"/>
    <property type="match status" value="1"/>
</dbReference>
<dbReference type="Gene3D" id="3.20.20.60">
    <property type="entry name" value="Phosphoenolpyruvate-binding domains"/>
    <property type="match status" value="2"/>
</dbReference>
<protein>
    <recommendedName>
        <fullName evidence="5">HpcH/HpaI aldolase/citrate lyase domain-containing protein</fullName>
    </recommendedName>
</protein>
<evidence type="ECO:0000256" key="2">
    <source>
        <dbReference type="ARBA" id="ARBA00022723"/>
    </source>
</evidence>
<dbReference type="Pfam" id="PF03328">
    <property type="entry name" value="HpcH_HpaI"/>
    <property type="match status" value="1"/>
</dbReference>
<dbReference type="InterPro" id="IPR015813">
    <property type="entry name" value="Pyrv/PenolPyrv_kinase-like_dom"/>
</dbReference>
<dbReference type="EMBL" id="BRXU01000018">
    <property type="protein sequence ID" value="GLC57189.1"/>
    <property type="molecule type" value="Genomic_DNA"/>
</dbReference>
<accession>A0A9W6BS14</accession>
<dbReference type="PANTHER" id="PTHR30502:SF0">
    <property type="entry name" value="PHOSPHOENOLPYRUVATE CARBOXYLASE FAMILY PROTEIN"/>
    <property type="match status" value="1"/>
</dbReference>
<evidence type="ECO:0000313" key="6">
    <source>
        <dbReference type="EMBL" id="GLC57189.1"/>
    </source>
</evidence>
<keyword evidence="3" id="KW-0456">Lyase</keyword>
<organism evidence="6 7">
    <name type="scientific">Pleodorina starrii</name>
    <dbReference type="NCBI Taxonomy" id="330485"/>
    <lineage>
        <taxon>Eukaryota</taxon>
        <taxon>Viridiplantae</taxon>
        <taxon>Chlorophyta</taxon>
        <taxon>core chlorophytes</taxon>
        <taxon>Chlorophyceae</taxon>
        <taxon>CS clade</taxon>
        <taxon>Chlamydomonadales</taxon>
        <taxon>Volvocaceae</taxon>
        <taxon>Pleodorina</taxon>
    </lineage>
</organism>
<keyword evidence="7" id="KW-1185">Reference proteome</keyword>
<evidence type="ECO:0000256" key="4">
    <source>
        <dbReference type="SAM" id="MobiDB-lite"/>
    </source>
</evidence>
<evidence type="ECO:0000313" key="7">
    <source>
        <dbReference type="Proteomes" id="UP001165080"/>
    </source>
</evidence>
<name>A0A9W6BS14_9CHLO</name>
<dbReference type="InterPro" id="IPR050251">
    <property type="entry name" value="HpcH-HpaI_aldolase"/>
</dbReference>
<proteinExistence type="inferred from homology"/>
<dbReference type="InterPro" id="IPR040442">
    <property type="entry name" value="Pyrv_kinase-like_dom_sf"/>
</dbReference>
<evidence type="ECO:0000256" key="3">
    <source>
        <dbReference type="ARBA" id="ARBA00023239"/>
    </source>
</evidence>
<dbReference type="GO" id="GO:0046872">
    <property type="term" value="F:metal ion binding"/>
    <property type="evidence" value="ECO:0007669"/>
    <property type="project" value="UniProtKB-KW"/>
</dbReference>
<comment type="caution">
    <text evidence="6">The sequence shown here is derived from an EMBL/GenBank/DDBJ whole genome shotgun (WGS) entry which is preliminary data.</text>
</comment>